<dbReference type="SMART" id="SM00356">
    <property type="entry name" value="ZnF_C3H1"/>
    <property type="match status" value="2"/>
</dbReference>
<evidence type="ECO:0000256" key="3">
    <source>
        <dbReference type="ARBA" id="ARBA00022833"/>
    </source>
</evidence>
<dbReference type="GO" id="GO:0008270">
    <property type="term" value="F:zinc ion binding"/>
    <property type="evidence" value="ECO:0007669"/>
    <property type="project" value="UniProtKB-KW"/>
</dbReference>
<dbReference type="InterPro" id="IPR000571">
    <property type="entry name" value="Znf_CCCH"/>
</dbReference>
<keyword evidence="8" id="KW-1185">Reference proteome</keyword>
<keyword evidence="2 4" id="KW-0863">Zinc-finger</keyword>
<feature type="compositionally biased region" description="Polar residues" evidence="5">
    <location>
        <begin position="175"/>
        <end position="190"/>
    </location>
</feature>
<dbReference type="InterPro" id="IPR036855">
    <property type="entry name" value="Znf_CCCH_sf"/>
</dbReference>
<evidence type="ECO:0000256" key="4">
    <source>
        <dbReference type="PROSITE-ProRule" id="PRU00723"/>
    </source>
</evidence>
<feature type="domain" description="C3H1-type" evidence="6">
    <location>
        <begin position="63"/>
        <end position="90"/>
    </location>
</feature>
<feature type="zinc finger region" description="C3H1-type" evidence="4">
    <location>
        <begin position="16"/>
        <end position="39"/>
    </location>
</feature>
<keyword evidence="1 4" id="KW-0479">Metal-binding</keyword>
<feature type="domain" description="C3H1-type" evidence="6">
    <location>
        <begin position="16"/>
        <end position="39"/>
    </location>
</feature>
<name>A0A1V9YD63_9STRA</name>
<reference evidence="7 8" key="1">
    <citation type="journal article" date="2014" name="Genome Biol. Evol.">
        <title>The secreted proteins of Achlya hypogyna and Thraustotheca clavata identify the ancestral oomycete secretome and reveal gene acquisitions by horizontal gene transfer.</title>
        <authorList>
            <person name="Misner I."/>
            <person name="Blouin N."/>
            <person name="Leonard G."/>
            <person name="Richards T.A."/>
            <person name="Lane C.E."/>
        </authorList>
    </citation>
    <scope>NUCLEOTIDE SEQUENCE [LARGE SCALE GENOMIC DNA]</scope>
    <source>
        <strain evidence="7 8">ATCC 34112</strain>
    </source>
</reference>
<dbReference type="SUPFAM" id="SSF90229">
    <property type="entry name" value="CCCH zinc finger"/>
    <property type="match status" value="1"/>
</dbReference>
<evidence type="ECO:0000313" key="8">
    <source>
        <dbReference type="Proteomes" id="UP000243217"/>
    </source>
</evidence>
<evidence type="ECO:0000313" key="7">
    <source>
        <dbReference type="EMBL" id="OQR83651.1"/>
    </source>
</evidence>
<feature type="non-terminal residue" evidence="7">
    <location>
        <position position="1"/>
    </location>
</feature>
<dbReference type="Gene3D" id="4.10.1000.10">
    <property type="entry name" value="Zinc finger, CCCH-type"/>
    <property type="match status" value="2"/>
</dbReference>
<proteinExistence type="predicted"/>
<evidence type="ECO:0000259" key="6">
    <source>
        <dbReference type="PROSITE" id="PS50103"/>
    </source>
</evidence>
<protein>
    <recommendedName>
        <fullName evidence="6">C3H1-type domain-containing protein</fullName>
    </recommendedName>
</protein>
<gene>
    <name evidence="7" type="ORF">THRCLA_10925</name>
</gene>
<dbReference type="STRING" id="74557.A0A1V9YD63"/>
<evidence type="ECO:0000256" key="1">
    <source>
        <dbReference type="ARBA" id="ARBA00022723"/>
    </source>
</evidence>
<comment type="caution">
    <text evidence="7">The sequence shown here is derived from an EMBL/GenBank/DDBJ whole genome shotgun (WGS) entry which is preliminary data.</text>
</comment>
<feature type="region of interest" description="Disordered" evidence="5">
    <location>
        <begin position="139"/>
        <end position="226"/>
    </location>
</feature>
<feature type="non-terminal residue" evidence="7">
    <location>
        <position position="226"/>
    </location>
</feature>
<dbReference type="AlphaFoldDB" id="A0A1V9YD63"/>
<evidence type="ECO:0000256" key="5">
    <source>
        <dbReference type="SAM" id="MobiDB-lite"/>
    </source>
</evidence>
<organism evidence="7 8">
    <name type="scientific">Thraustotheca clavata</name>
    <dbReference type="NCBI Taxonomy" id="74557"/>
    <lineage>
        <taxon>Eukaryota</taxon>
        <taxon>Sar</taxon>
        <taxon>Stramenopiles</taxon>
        <taxon>Oomycota</taxon>
        <taxon>Saprolegniomycetes</taxon>
        <taxon>Saprolegniales</taxon>
        <taxon>Achlyaceae</taxon>
        <taxon>Thraustotheca</taxon>
    </lineage>
</organism>
<accession>A0A1V9YD63</accession>
<feature type="zinc finger region" description="C3H1-type" evidence="4">
    <location>
        <begin position="63"/>
        <end position="90"/>
    </location>
</feature>
<evidence type="ECO:0000256" key="2">
    <source>
        <dbReference type="ARBA" id="ARBA00022771"/>
    </source>
</evidence>
<sequence>DACPYPHEVKDGEYGSCFEFAQQGKCKRGDACKFLHGTKENDKFDSDHEEEEEKVKEIIPVDPSKPRVCFAFQNGKCHRGKACMFVHEKLNQTIIEPDTKKRKRDQLDHTDELQALIDAENAAFLKYEQAKSARIAKEAQINANKSTKESPITSKSINSSASKEALTKSKASKEASANTKGTKEASANTKGTKEASNKAKVTKEAAIKPKPSKEASKTPKEASTNI</sequence>
<dbReference type="Pfam" id="PF00642">
    <property type="entry name" value="zf-CCCH"/>
    <property type="match status" value="1"/>
</dbReference>
<dbReference type="EMBL" id="JNBS01004301">
    <property type="protein sequence ID" value="OQR83651.1"/>
    <property type="molecule type" value="Genomic_DNA"/>
</dbReference>
<dbReference type="OrthoDB" id="411372at2759"/>
<dbReference type="Proteomes" id="UP000243217">
    <property type="component" value="Unassembled WGS sequence"/>
</dbReference>
<keyword evidence="3 4" id="KW-0862">Zinc</keyword>
<feature type="compositionally biased region" description="Polar residues" evidence="5">
    <location>
        <begin position="141"/>
        <end position="162"/>
    </location>
</feature>
<dbReference type="PROSITE" id="PS50103">
    <property type="entry name" value="ZF_C3H1"/>
    <property type="match status" value="2"/>
</dbReference>
<feature type="compositionally biased region" description="Basic and acidic residues" evidence="5">
    <location>
        <begin position="191"/>
        <end position="220"/>
    </location>
</feature>